<dbReference type="EMBL" id="JAJSOF020000019">
    <property type="protein sequence ID" value="KAJ4438462.1"/>
    <property type="molecule type" value="Genomic_DNA"/>
</dbReference>
<organism evidence="1 2">
    <name type="scientific">Periplaneta americana</name>
    <name type="common">American cockroach</name>
    <name type="synonym">Blatta americana</name>
    <dbReference type="NCBI Taxonomy" id="6978"/>
    <lineage>
        <taxon>Eukaryota</taxon>
        <taxon>Metazoa</taxon>
        <taxon>Ecdysozoa</taxon>
        <taxon>Arthropoda</taxon>
        <taxon>Hexapoda</taxon>
        <taxon>Insecta</taxon>
        <taxon>Pterygota</taxon>
        <taxon>Neoptera</taxon>
        <taxon>Polyneoptera</taxon>
        <taxon>Dictyoptera</taxon>
        <taxon>Blattodea</taxon>
        <taxon>Blattoidea</taxon>
        <taxon>Blattidae</taxon>
        <taxon>Blattinae</taxon>
        <taxon>Periplaneta</taxon>
    </lineage>
</organism>
<name>A0ABQ8SW81_PERAM</name>
<gene>
    <name evidence="1" type="ORF">ANN_14407</name>
</gene>
<evidence type="ECO:0000313" key="1">
    <source>
        <dbReference type="EMBL" id="KAJ4438462.1"/>
    </source>
</evidence>
<dbReference type="Proteomes" id="UP001148838">
    <property type="component" value="Unassembled WGS sequence"/>
</dbReference>
<proteinExistence type="predicted"/>
<accession>A0ABQ8SW81</accession>
<keyword evidence="2" id="KW-1185">Reference proteome</keyword>
<reference evidence="1 2" key="1">
    <citation type="journal article" date="2022" name="Allergy">
        <title>Genome assembly and annotation of Periplaneta americana reveal a comprehensive cockroach allergen profile.</title>
        <authorList>
            <person name="Wang L."/>
            <person name="Xiong Q."/>
            <person name="Saelim N."/>
            <person name="Wang L."/>
            <person name="Nong W."/>
            <person name="Wan A.T."/>
            <person name="Shi M."/>
            <person name="Liu X."/>
            <person name="Cao Q."/>
            <person name="Hui J.H.L."/>
            <person name="Sookrung N."/>
            <person name="Leung T.F."/>
            <person name="Tungtrongchitr A."/>
            <person name="Tsui S.K.W."/>
        </authorList>
    </citation>
    <scope>NUCLEOTIDE SEQUENCE [LARGE SCALE GENOMIC DNA]</scope>
    <source>
        <strain evidence="1">PWHHKU_190912</strain>
    </source>
</reference>
<sequence length="115" mass="13579">PGNLVYPNGSVQRLLKGMNWRSWKPYFVQALSCEDCDIRMEFAESPLAWIQEEPNLLRHILWSDERSVINRLNSTTLIKMDLREVGYDGRDWINLAQDRGRWRAYVRAAMNLRVP</sequence>
<comment type="caution">
    <text evidence="1">The sequence shown here is derived from an EMBL/GenBank/DDBJ whole genome shotgun (WGS) entry which is preliminary data.</text>
</comment>
<evidence type="ECO:0000313" key="2">
    <source>
        <dbReference type="Proteomes" id="UP001148838"/>
    </source>
</evidence>
<feature type="non-terminal residue" evidence="1">
    <location>
        <position position="1"/>
    </location>
</feature>
<protein>
    <submittedName>
        <fullName evidence="1">Uncharacterized protein</fullName>
    </submittedName>
</protein>